<name>A0AAW4WXG4_9FIRM</name>
<keyword evidence="7" id="KW-1185">Reference proteome</keyword>
<dbReference type="NCBIfam" id="TIGR00254">
    <property type="entry name" value="GGDEF"/>
    <property type="match status" value="1"/>
</dbReference>
<dbReference type="InterPro" id="IPR029787">
    <property type="entry name" value="Nucleotide_cyclase"/>
</dbReference>
<dbReference type="PROSITE" id="PS50113">
    <property type="entry name" value="PAC"/>
    <property type="match status" value="1"/>
</dbReference>
<evidence type="ECO:0000313" key="7">
    <source>
        <dbReference type="Proteomes" id="UP001199296"/>
    </source>
</evidence>
<dbReference type="CDD" id="cd00130">
    <property type="entry name" value="PAS"/>
    <property type="match status" value="2"/>
</dbReference>
<dbReference type="Pfam" id="PF13426">
    <property type="entry name" value="PAS_9"/>
    <property type="match status" value="2"/>
</dbReference>
<comment type="caution">
    <text evidence="6">The sequence shown here is derived from an EMBL/GenBank/DDBJ whole genome shotgun (WGS) entry which is preliminary data.</text>
</comment>
<dbReference type="NCBIfam" id="TIGR00229">
    <property type="entry name" value="sensory_box"/>
    <property type="match status" value="2"/>
</dbReference>
<dbReference type="SUPFAM" id="SSF55073">
    <property type="entry name" value="Nucleotide cyclase"/>
    <property type="match status" value="1"/>
</dbReference>
<dbReference type="Gene3D" id="3.30.70.270">
    <property type="match status" value="1"/>
</dbReference>
<dbReference type="InterPro" id="IPR000700">
    <property type="entry name" value="PAS-assoc_C"/>
</dbReference>
<dbReference type="PROSITE" id="PS51831">
    <property type="entry name" value="HD"/>
    <property type="match status" value="1"/>
</dbReference>
<keyword evidence="6" id="KW-0548">Nucleotidyltransferase</keyword>
<feature type="domain" description="HD-GYP" evidence="5">
    <location>
        <begin position="579"/>
        <end position="770"/>
    </location>
</feature>
<feature type="transmembrane region" description="Helical" evidence="1">
    <location>
        <begin position="21"/>
        <end position="41"/>
    </location>
</feature>
<dbReference type="FunFam" id="3.30.70.270:FF:000001">
    <property type="entry name" value="Diguanylate cyclase domain protein"/>
    <property type="match status" value="1"/>
</dbReference>
<dbReference type="EC" id="2.7.7.65" evidence="6"/>
<dbReference type="PANTHER" id="PTHR44757:SF2">
    <property type="entry name" value="BIOFILM ARCHITECTURE MAINTENANCE PROTEIN MBAA"/>
    <property type="match status" value="1"/>
</dbReference>
<dbReference type="PROSITE" id="PS51832">
    <property type="entry name" value="HD_GYP"/>
    <property type="match status" value="1"/>
</dbReference>
<dbReference type="SMART" id="SM00086">
    <property type="entry name" value="PAC"/>
    <property type="match status" value="2"/>
</dbReference>
<evidence type="ECO:0000256" key="1">
    <source>
        <dbReference type="SAM" id="Phobius"/>
    </source>
</evidence>
<reference evidence="6 7" key="1">
    <citation type="submission" date="2021-10" db="EMBL/GenBank/DDBJ databases">
        <authorList>
            <person name="Grouzdev D.S."/>
            <person name="Pantiukh K.S."/>
            <person name="Krutkina M.S."/>
        </authorList>
    </citation>
    <scope>NUCLEOTIDE SEQUENCE [LARGE SCALE GENOMIC DNA]</scope>
    <source>
        <strain evidence="6 7">Z-7514</strain>
    </source>
</reference>
<evidence type="ECO:0000259" key="5">
    <source>
        <dbReference type="PROSITE" id="PS51832"/>
    </source>
</evidence>
<dbReference type="SUPFAM" id="SSF109604">
    <property type="entry name" value="HD-domain/PDEase-like"/>
    <property type="match status" value="1"/>
</dbReference>
<dbReference type="Pfam" id="PF13487">
    <property type="entry name" value="HD_5"/>
    <property type="match status" value="1"/>
</dbReference>
<keyword evidence="1" id="KW-0472">Membrane</keyword>
<keyword evidence="1" id="KW-1133">Transmembrane helix</keyword>
<proteinExistence type="predicted"/>
<dbReference type="SMART" id="SM00267">
    <property type="entry name" value="GGDEF"/>
    <property type="match status" value="1"/>
</dbReference>
<feature type="domain" description="HD" evidence="4">
    <location>
        <begin position="601"/>
        <end position="723"/>
    </location>
</feature>
<feature type="transmembrane region" description="Helical" evidence="1">
    <location>
        <begin position="106"/>
        <end position="122"/>
    </location>
</feature>
<keyword evidence="1" id="KW-0812">Transmembrane</keyword>
<dbReference type="InterPro" id="IPR000014">
    <property type="entry name" value="PAS"/>
</dbReference>
<feature type="transmembrane region" description="Helical" evidence="1">
    <location>
        <begin position="83"/>
        <end position="100"/>
    </location>
</feature>
<dbReference type="GO" id="GO:0052621">
    <property type="term" value="F:diguanylate cyclase activity"/>
    <property type="evidence" value="ECO:0007669"/>
    <property type="project" value="UniProtKB-EC"/>
</dbReference>
<dbReference type="InterPro" id="IPR052155">
    <property type="entry name" value="Biofilm_reg_signaling"/>
</dbReference>
<evidence type="ECO:0000259" key="3">
    <source>
        <dbReference type="PROSITE" id="PS50887"/>
    </source>
</evidence>
<dbReference type="SUPFAM" id="SSF55785">
    <property type="entry name" value="PYP-like sensor domain (PAS domain)"/>
    <property type="match status" value="2"/>
</dbReference>
<gene>
    <name evidence="6" type="ORF">LJ207_01600</name>
</gene>
<dbReference type="Proteomes" id="UP001199296">
    <property type="component" value="Unassembled WGS sequence"/>
</dbReference>
<dbReference type="Gene3D" id="1.10.3210.10">
    <property type="entry name" value="Hypothetical protein af1432"/>
    <property type="match status" value="1"/>
</dbReference>
<dbReference type="InterPro" id="IPR000160">
    <property type="entry name" value="GGDEF_dom"/>
</dbReference>
<dbReference type="AlphaFoldDB" id="A0AAW4WXG4"/>
<feature type="transmembrane region" description="Helical" evidence="1">
    <location>
        <begin position="129"/>
        <end position="149"/>
    </location>
</feature>
<feature type="transmembrane region" description="Helical" evidence="1">
    <location>
        <begin position="53"/>
        <end position="71"/>
    </location>
</feature>
<dbReference type="Gene3D" id="3.30.450.20">
    <property type="entry name" value="PAS domain"/>
    <property type="match status" value="2"/>
</dbReference>
<dbReference type="InterPro" id="IPR035965">
    <property type="entry name" value="PAS-like_dom_sf"/>
</dbReference>
<evidence type="ECO:0000259" key="2">
    <source>
        <dbReference type="PROSITE" id="PS50113"/>
    </source>
</evidence>
<dbReference type="RefSeq" id="WP_229343467.1">
    <property type="nucleotide sequence ID" value="NZ_JAJFAT010000002.1"/>
</dbReference>
<dbReference type="InterPro" id="IPR003607">
    <property type="entry name" value="HD/PDEase_dom"/>
</dbReference>
<dbReference type="InterPro" id="IPR037522">
    <property type="entry name" value="HD_GYP_dom"/>
</dbReference>
<dbReference type="PROSITE" id="PS50887">
    <property type="entry name" value="GGDEF"/>
    <property type="match status" value="1"/>
</dbReference>
<dbReference type="SMART" id="SM00471">
    <property type="entry name" value="HDc"/>
    <property type="match status" value="1"/>
</dbReference>
<dbReference type="InterPro" id="IPR001610">
    <property type="entry name" value="PAC"/>
</dbReference>
<dbReference type="InterPro" id="IPR006674">
    <property type="entry name" value="HD_domain"/>
</dbReference>
<sequence>MKNKLEFIKEQSKDKYGSSNFYRFILLVIAYFYFVSGLFYYNIPTGEDPIPAGHRGFFIFLTIILFLISYLNDWLKKRIETTVYIVVYSVLAHLAYITYFNSFQHNLALALIGSMIIANLFFKGNQVLIYCNLALAVFVGLTLVMAENILLSFRLYFFAFYLTSALFTSIVSYQKFKSKEKLDNLNQEQKILLNNTDTQIWYLRDYDNYGKVNQAHADFLGYAKEEIENKKLAEILSYEEAQLCKESSKKVFKKKKKIESEIWLKNHRGEKRLLSIRKIPKINEQNEVEFVVCSAEDITAKKQKEEKLKLTQFSVDNAPLGIFWITPAGSFEYVNNKVSDILAYSAEELRNMKIFDIDINYQKSNRKKDWNNLKKKKTEVIESKVKTKDGQIIDVEITSRYLKHNNKEYELAFLKDISERKAREEEIKYLSYKDKLTDLYNRRFFEEELQRLDTKRQLPISIIMADVNGLKIINDSFGHDKGDEMLVKAAKLLENAVRKEDILARHGGDEFVVLLPQTKRKIAEKVLKRIKKASKKTENDRIPISLSFGLATKIKKSEDIKEILKKADDAMYQNKLLESKSAKNKIIQGLLNTLSVKSGETKEHALRMIDLAHDLGKDKGLPSSELDRLSLLAVLHDIGKATISEEILNKTGKLTDEEWEIIKKHPEIGSRIAVSTKEFALIAEEILSHHEKWDGSGYPRELEKEDIPYLARIIAITDAFDVMTNERPYSKAISKEKALAEIKKCSGTHFDPELAEAFIDMISGTQKEAK</sequence>
<dbReference type="InterPro" id="IPR043128">
    <property type="entry name" value="Rev_trsase/Diguanyl_cyclase"/>
</dbReference>
<dbReference type="CDD" id="cd00077">
    <property type="entry name" value="HDc"/>
    <property type="match status" value="1"/>
</dbReference>
<evidence type="ECO:0000259" key="4">
    <source>
        <dbReference type="PROSITE" id="PS51831"/>
    </source>
</evidence>
<protein>
    <submittedName>
        <fullName evidence="6">Diguanylate cyclase</fullName>
        <ecNumber evidence="6">2.7.7.65</ecNumber>
    </submittedName>
</protein>
<dbReference type="CDD" id="cd01949">
    <property type="entry name" value="GGDEF"/>
    <property type="match status" value="1"/>
</dbReference>
<organism evidence="6 7">
    <name type="scientific">Halanaerobium polyolivorans</name>
    <dbReference type="NCBI Taxonomy" id="2886943"/>
    <lineage>
        <taxon>Bacteria</taxon>
        <taxon>Bacillati</taxon>
        <taxon>Bacillota</taxon>
        <taxon>Clostridia</taxon>
        <taxon>Halanaerobiales</taxon>
        <taxon>Halanaerobiaceae</taxon>
        <taxon>Halanaerobium</taxon>
    </lineage>
</organism>
<dbReference type="PANTHER" id="PTHR44757">
    <property type="entry name" value="DIGUANYLATE CYCLASE DGCP"/>
    <property type="match status" value="1"/>
</dbReference>
<feature type="domain" description="PAC" evidence="2">
    <location>
        <begin position="258"/>
        <end position="310"/>
    </location>
</feature>
<accession>A0AAW4WXG4</accession>
<evidence type="ECO:0000313" key="6">
    <source>
        <dbReference type="EMBL" id="MCC3144017.1"/>
    </source>
</evidence>
<dbReference type="EMBL" id="JAJFAT010000002">
    <property type="protein sequence ID" value="MCC3144017.1"/>
    <property type="molecule type" value="Genomic_DNA"/>
</dbReference>
<feature type="domain" description="GGDEF" evidence="3">
    <location>
        <begin position="458"/>
        <end position="591"/>
    </location>
</feature>
<dbReference type="Pfam" id="PF00990">
    <property type="entry name" value="GGDEF"/>
    <property type="match status" value="1"/>
</dbReference>
<keyword evidence="6" id="KW-0808">Transferase</keyword>